<dbReference type="GO" id="GO:0006811">
    <property type="term" value="P:monoatomic ion transport"/>
    <property type="evidence" value="ECO:0007669"/>
    <property type="project" value="UniProtKB-KW"/>
</dbReference>
<reference evidence="14 15" key="1">
    <citation type="submission" date="2013-11" db="EMBL/GenBank/DDBJ databases">
        <title>Complete genome sequence of Clostridum sp. M2/40.</title>
        <authorList>
            <person name="Wibberg D."/>
            <person name="Puehler A."/>
            <person name="Schlueter A."/>
        </authorList>
    </citation>
    <scope>NUCLEOTIDE SEQUENCE [LARGE SCALE GENOMIC DNA]</scope>
    <source>
        <strain evidence="15">M2/40</strain>
    </source>
</reference>
<dbReference type="STRING" id="1216932.CM240_1834"/>
<feature type="transmembrane region" description="Helical" evidence="13">
    <location>
        <begin position="241"/>
        <end position="267"/>
    </location>
</feature>
<feature type="transmembrane region" description="Helical" evidence="13">
    <location>
        <begin position="389"/>
        <end position="409"/>
    </location>
</feature>
<dbReference type="PANTHER" id="PTHR43298">
    <property type="entry name" value="MULTIDRUG RESISTANCE PROTEIN NORM-RELATED"/>
    <property type="match status" value="1"/>
</dbReference>
<dbReference type="EMBL" id="HG917868">
    <property type="protein sequence ID" value="CDM68992.1"/>
    <property type="molecule type" value="Genomic_DNA"/>
</dbReference>
<feature type="transmembrane region" description="Helical" evidence="13">
    <location>
        <begin position="135"/>
        <end position="155"/>
    </location>
</feature>
<evidence type="ECO:0000256" key="6">
    <source>
        <dbReference type="ARBA" id="ARBA00022449"/>
    </source>
</evidence>
<dbReference type="KEGG" id="clt:CM240_1834"/>
<dbReference type="RefSeq" id="WP_044038557.1">
    <property type="nucleotide sequence ID" value="NZ_HG917868.1"/>
</dbReference>
<gene>
    <name evidence="14" type="ORF">CM240_1834</name>
</gene>
<dbReference type="CDD" id="cd13140">
    <property type="entry name" value="MATE_like_1"/>
    <property type="match status" value="1"/>
</dbReference>
<feature type="transmembrane region" description="Helical" evidence="13">
    <location>
        <begin position="194"/>
        <end position="220"/>
    </location>
</feature>
<dbReference type="PIRSF" id="PIRSF006603">
    <property type="entry name" value="DinF"/>
    <property type="match status" value="1"/>
</dbReference>
<evidence type="ECO:0000256" key="2">
    <source>
        <dbReference type="ARBA" id="ARBA00004651"/>
    </source>
</evidence>
<dbReference type="InterPro" id="IPR048279">
    <property type="entry name" value="MdtK-like"/>
</dbReference>
<evidence type="ECO:0000256" key="12">
    <source>
        <dbReference type="ARBA" id="ARBA00031636"/>
    </source>
</evidence>
<dbReference type="GO" id="GO:0042910">
    <property type="term" value="F:xenobiotic transmembrane transporter activity"/>
    <property type="evidence" value="ECO:0007669"/>
    <property type="project" value="InterPro"/>
</dbReference>
<evidence type="ECO:0000256" key="13">
    <source>
        <dbReference type="SAM" id="Phobius"/>
    </source>
</evidence>
<feature type="transmembrane region" description="Helical" evidence="13">
    <location>
        <begin position="12"/>
        <end position="36"/>
    </location>
</feature>
<feature type="transmembrane region" description="Helical" evidence="13">
    <location>
        <begin position="421"/>
        <end position="443"/>
    </location>
</feature>
<keyword evidence="10" id="KW-0406">Ion transport</keyword>
<name>W6S3U5_9CLOT</name>
<evidence type="ECO:0000313" key="15">
    <source>
        <dbReference type="Proteomes" id="UP000019426"/>
    </source>
</evidence>
<evidence type="ECO:0000256" key="7">
    <source>
        <dbReference type="ARBA" id="ARBA00022475"/>
    </source>
</evidence>
<sequence length="458" mass="50235">MNKSINLTEGNIYKALIKISLPIMGTSFIQMAYNMIDMIWIGRVGTSAVAAVGTAGFYTWFATSLLVLFRASIEIKVSQEVGAQNYKSAKKYITSGVLATLMLAVIYMTIMLVFTKPLIGFYNIKDRAVVKMSEEFLRIVSLGMIFTFINPVLTGIFNGTGDSRTPFYINIVGLIFNIICDPLLIFGIGPIKAMGVAGAAIATVLAQGIVTLLFIIIIIRSKNNIYKIKFREEFDIYCVKILFRIGWAPALQNMLFTIFSMILGRIISVWGPVPIAVQKVGSQIEAISWMTAGGISTALTTFVGQNFGAKKYKRIVQGYYSAIVIAIIVGTFATLLFAIFGEEIFSIFVSEKESIVAGGIYLRILGYSQLFMCLEITTAGVFNGLSRTGIPSVISIVLTGMRVPLAYLLSKPYIMGLNGVWWSLSVSSIAKGVLIIGIFIVLLKKQKLFNNKVILQGN</sequence>
<keyword evidence="6" id="KW-0050">Antiport</keyword>
<dbReference type="eggNOG" id="COG0534">
    <property type="taxonomic scope" value="Bacteria"/>
</dbReference>
<dbReference type="PANTHER" id="PTHR43298:SF2">
    <property type="entry name" value="FMN_FAD EXPORTER YEEO-RELATED"/>
    <property type="match status" value="1"/>
</dbReference>
<organism evidence="14 15">
    <name type="scientific">Clostridium bornimense</name>
    <dbReference type="NCBI Taxonomy" id="1216932"/>
    <lineage>
        <taxon>Bacteria</taxon>
        <taxon>Bacillati</taxon>
        <taxon>Bacillota</taxon>
        <taxon>Clostridia</taxon>
        <taxon>Eubacteriales</taxon>
        <taxon>Clostridiaceae</taxon>
        <taxon>Clostridium</taxon>
    </lineage>
</organism>
<keyword evidence="8 13" id="KW-0812">Transmembrane</keyword>
<keyword evidence="5" id="KW-0813">Transport</keyword>
<keyword evidence="15" id="KW-1185">Reference proteome</keyword>
<feature type="transmembrane region" description="Helical" evidence="13">
    <location>
        <begin position="319"/>
        <end position="340"/>
    </location>
</feature>
<dbReference type="AlphaFoldDB" id="W6S3U5"/>
<dbReference type="NCBIfam" id="TIGR00797">
    <property type="entry name" value="matE"/>
    <property type="match status" value="1"/>
</dbReference>
<dbReference type="InterPro" id="IPR002528">
    <property type="entry name" value="MATE_fam"/>
</dbReference>
<dbReference type="GO" id="GO:0005886">
    <property type="term" value="C:plasma membrane"/>
    <property type="evidence" value="ECO:0007669"/>
    <property type="project" value="UniProtKB-SubCell"/>
</dbReference>
<dbReference type="Pfam" id="PF01554">
    <property type="entry name" value="MatE"/>
    <property type="match status" value="2"/>
</dbReference>
<dbReference type="OrthoDB" id="9776324at2"/>
<evidence type="ECO:0000313" key="14">
    <source>
        <dbReference type="EMBL" id="CDM68992.1"/>
    </source>
</evidence>
<feature type="transmembrane region" description="Helical" evidence="13">
    <location>
        <begin position="360"/>
        <end position="382"/>
    </location>
</feature>
<proteinExistence type="inferred from homology"/>
<keyword evidence="9 13" id="KW-1133">Transmembrane helix</keyword>
<comment type="function">
    <text evidence="1">Multidrug efflux pump.</text>
</comment>
<comment type="similarity">
    <text evidence="3">Belongs to the multi antimicrobial extrusion (MATE) (TC 2.A.66.1) family.</text>
</comment>
<evidence type="ECO:0000256" key="11">
    <source>
        <dbReference type="ARBA" id="ARBA00023136"/>
    </source>
</evidence>
<evidence type="ECO:0000256" key="4">
    <source>
        <dbReference type="ARBA" id="ARBA00020268"/>
    </source>
</evidence>
<accession>W6S3U5</accession>
<dbReference type="Proteomes" id="UP000019426">
    <property type="component" value="Chromosome M2/40_rep1"/>
</dbReference>
<evidence type="ECO:0000256" key="1">
    <source>
        <dbReference type="ARBA" id="ARBA00003408"/>
    </source>
</evidence>
<evidence type="ECO:0000256" key="10">
    <source>
        <dbReference type="ARBA" id="ARBA00023065"/>
    </source>
</evidence>
<evidence type="ECO:0000256" key="5">
    <source>
        <dbReference type="ARBA" id="ARBA00022448"/>
    </source>
</evidence>
<protein>
    <recommendedName>
        <fullName evidence="4">Probable multidrug resistance protein NorM</fullName>
    </recommendedName>
    <alternativeName>
        <fullName evidence="12">Multidrug-efflux transporter</fullName>
    </alternativeName>
</protein>
<feature type="transmembrane region" description="Helical" evidence="13">
    <location>
        <begin position="287"/>
        <end position="307"/>
    </location>
</feature>
<evidence type="ECO:0000256" key="8">
    <source>
        <dbReference type="ARBA" id="ARBA00022692"/>
    </source>
</evidence>
<evidence type="ECO:0000256" key="9">
    <source>
        <dbReference type="ARBA" id="ARBA00022989"/>
    </source>
</evidence>
<dbReference type="GO" id="GO:0015297">
    <property type="term" value="F:antiporter activity"/>
    <property type="evidence" value="ECO:0007669"/>
    <property type="project" value="UniProtKB-KW"/>
</dbReference>
<comment type="subcellular location">
    <subcellularLocation>
        <location evidence="2">Cell membrane</location>
        <topology evidence="2">Multi-pass membrane protein</topology>
    </subcellularLocation>
</comment>
<feature type="transmembrane region" description="Helical" evidence="13">
    <location>
        <begin position="167"/>
        <end position="188"/>
    </location>
</feature>
<dbReference type="InterPro" id="IPR050222">
    <property type="entry name" value="MATE_MdtK"/>
</dbReference>
<feature type="transmembrane region" description="Helical" evidence="13">
    <location>
        <begin position="48"/>
        <end position="71"/>
    </location>
</feature>
<feature type="transmembrane region" description="Helical" evidence="13">
    <location>
        <begin position="92"/>
        <end position="115"/>
    </location>
</feature>
<keyword evidence="11 13" id="KW-0472">Membrane</keyword>
<dbReference type="PATRIC" id="fig|1216932.3.peg.1832"/>
<dbReference type="HOGENOM" id="CLU_012893_5_0_9"/>
<keyword evidence="7" id="KW-1003">Cell membrane</keyword>
<evidence type="ECO:0000256" key="3">
    <source>
        <dbReference type="ARBA" id="ARBA00010199"/>
    </source>
</evidence>